<gene>
    <name evidence="1" type="ORF">RIMI_LOCUS11542082</name>
</gene>
<protein>
    <recommendedName>
        <fullName evidence="3">Reverse transcriptase domain-containing protein</fullName>
    </recommendedName>
</protein>
<dbReference type="Proteomes" id="UP001176940">
    <property type="component" value="Unassembled WGS sequence"/>
</dbReference>
<organism evidence="1 2">
    <name type="scientific">Ranitomeya imitator</name>
    <name type="common">mimic poison frog</name>
    <dbReference type="NCBI Taxonomy" id="111125"/>
    <lineage>
        <taxon>Eukaryota</taxon>
        <taxon>Metazoa</taxon>
        <taxon>Chordata</taxon>
        <taxon>Craniata</taxon>
        <taxon>Vertebrata</taxon>
        <taxon>Euteleostomi</taxon>
        <taxon>Amphibia</taxon>
        <taxon>Batrachia</taxon>
        <taxon>Anura</taxon>
        <taxon>Neobatrachia</taxon>
        <taxon>Hyloidea</taxon>
        <taxon>Dendrobatidae</taxon>
        <taxon>Dendrobatinae</taxon>
        <taxon>Ranitomeya</taxon>
    </lineage>
</organism>
<name>A0ABN9LQR0_9NEOB</name>
<dbReference type="PANTHER" id="PTHR21301:SF12">
    <property type="match status" value="1"/>
</dbReference>
<evidence type="ECO:0008006" key="3">
    <source>
        <dbReference type="Google" id="ProtNLM"/>
    </source>
</evidence>
<sequence>MWEKVEKFQGDKYFHKALYFSKTMWKKILNKCSLDIILLTIEYLQEAIKITKEEITSIETQLTSTLSNSEFSTLKSMVDSILTTHQRTLEERKRTKFQSDTEDYLTNKVYKWEDPFPCRKDQDTDAHQGELPLRVLLANRGLLCRIRQRDWWSPNIRTVFFRTKRTPIRRARKKKRGSPHDTEITDTGDFLDKIHNISNIPPDSLLCTLDVNSLYTSITHDKGIEAVSLTLQEANIEKDSQGLCLDLLNLVLRKNFFLFEDDFFVQTCRSAMGSSVAPAYANLYMDRFEPIL</sequence>
<proteinExistence type="predicted"/>
<dbReference type="EMBL" id="CAUEEQ010026264">
    <property type="protein sequence ID" value="CAJ0947004.1"/>
    <property type="molecule type" value="Genomic_DNA"/>
</dbReference>
<dbReference type="PANTHER" id="PTHR21301">
    <property type="entry name" value="REVERSE TRANSCRIPTASE"/>
    <property type="match status" value="1"/>
</dbReference>
<evidence type="ECO:0000313" key="2">
    <source>
        <dbReference type="Proteomes" id="UP001176940"/>
    </source>
</evidence>
<evidence type="ECO:0000313" key="1">
    <source>
        <dbReference type="EMBL" id="CAJ0947004.1"/>
    </source>
</evidence>
<keyword evidence="2" id="KW-1185">Reference proteome</keyword>
<reference evidence="1" key="1">
    <citation type="submission" date="2023-07" db="EMBL/GenBank/DDBJ databases">
        <authorList>
            <person name="Stuckert A."/>
        </authorList>
    </citation>
    <scope>NUCLEOTIDE SEQUENCE</scope>
</reference>
<comment type="caution">
    <text evidence="1">The sequence shown here is derived from an EMBL/GenBank/DDBJ whole genome shotgun (WGS) entry which is preliminary data.</text>
</comment>
<accession>A0ABN9LQR0</accession>